<feature type="domain" description="CAAX prenyl protease 2/Lysostaphin resistance protein A-like" evidence="2">
    <location>
        <begin position="131"/>
        <end position="232"/>
    </location>
</feature>
<sequence length="279" mass="31732">MNKETKHQLKVFFIVLLLLTTGVFIWMFNDLPNKRRIAMLMMWVPGISALLASIITRENIKSYGWKPGKLKYLGWAYILPFIVAIIAYGIVWITGMADITLDEVKNYRWARYVGFETPAPFWVGFTAKAVLYTFSLSILTLGEEIGWSGFLTPKLLKSKSVPVTSIIVGLVWSVWHYPAMIGGIYGFNAPLWIALPGFSLVLIGSSFIKTTLISKSKSLWTGVLVHSSHNVILMSMFWEMTVKTKYTSYIVSETGILTAIVYLIVGYLFWKWMDQKRQG</sequence>
<keyword evidence="1" id="KW-0812">Transmembrane</keyword>
<dbReference type="InterPro" id="IPR003675">
    <property type="entry name" value="Rce1/LyrA-like_dom"/>
</dbReference>
<protein>
    <submittedName>
        <fullName evidence="3">Peptidase</fullName>
    </submittedName>
</protein>
<proteinExistence type="predicted"/>
<organism evidence="3 4">
    <name type="scientific">Prolixibacter bellariivorans</name>
    <dbReference type="NCBI Taxonomy" id="314319"/>
    <lineage>
        <taxon>Bacteria</taxon>
        <taxon>Pseudomonadati</taxon>
        <taxon>Bacteroidota</taxon>
        <taxon>Bacteroidia</taxon>
        <taxon>Marinilabiliales</taxon>
        <taxon>Prolixibacteraceae</taxon>
        <taxon>Prolixibacter</taxon>
    </lineage>
</organism>
<dbReference type="OrthoDB" id="9777755at2"/>
<evidence type="ECO:0000259" key="2">
    <source>
        <dbReference type="Pfam" id="PF02517"/>
    </source>
</evidence>
<feature type="transmembrane region" description="Helical" evidence="1">
    <location>
        <begin position="189"/>
        <end position="207"/>
    </location>
</feature>
<dbReference type="RefSeq" id="WP_025864675.1">
    <property type="nucleotide sequence ID" value="NZ_BLAX01000001.1"/>
</dbReference>
<feature type="transmembrane region" description="Helical" evidence="1">
    <location>
        <begin position="12"/>
        <end position="29"/>
    </location>
</feature>
<evidence type="ECO:0000313" key="4">
    <source>
        <dbReference type="Proteomes" id="UP000391834"/>
    </source>
</evidence>
<dbReference type="PANTHER" id="PTHR35797:SF1">
    <property type="entry name" value="PROTEASE"/>
    <property type="match status" value="1"/>
</dbReference>
<accession>A0A5M4B3V2</accession>
<gene>
    <name evidence="3" type="ORF">PbJCM13498_32200</name>
</gene>
<dbReference type="EMBL" id="BLAX01000001">
    <property type="protein sequence ID" value="GET34357.1"/>
    <property type="molecule type" value="Genomic_DNA"/>
</dbReference>
<feature type="transmembrane region" description="Helical" evidence="1">
    <location>
        <begin position="160"/>
        <end position="177"/>
    </location>
</feature>
<dbReference type="Pfam" id="PF02517">
    <property type="entry name" value="Rce1-like"/>
    <property type="match status" value="1"/>
</dbReference>
<keyword evidence="4" id="KW-1185">Reference proteome</keyword>
<feature type="transmembrane region" description="Helical" evidence="1">
    <location>
        <begin position="250"/>
        <end position="270"/>
    </location>
</feature>
<evidence type="ECO:0000256" key="1">
    <source>
        <dbReference type="SAM" id="Phobius"/>
    </source>
</evidence>
<feature type="transmembrane region" description="Helical" evidence="1">
    <location>
        <begin position="35"/>
        <end position="55"/>
    </location>
</feature>
<dbReference type="PANTHER" id="PTHR35797">
    <property type="entry name" value="PROTEASE-RELATED"/>
    <property type="match status" value="1"/>
</dbReference>
<reference evidence="3 4" key="1">
    <citation type="submission" date="2019-10" db="EMBL/GenBank/DDBJ databases">
        <title>Prolixibacter strains distinguished by the presence of nitrate reductase genes were adept at nitrate-dependent anaerobic corrosion of metallic iron and carbon steel.</title>
        <authorList>
            <person name="Iino T."/>
            <person name="Shono N."/>
            <person name="Ito K."/>
            <person name="Nakamura R."/>
            <person name="Sueoka K."/>
            <person name="Harayama S."/>
            <person name="Ohkuma M."/>
        </authorList>
    </citation>
    <scope>NUCLEOTIDE SEQUENCE [LARGE SCALE GENOMIC DNA]</scope>
    <source>
        <strain evidence="3 4">JCM 13498</strain>
    </source>
</reference>
<keyword evidence="1" id="KW-1133">Transmembrane helix</keyword>
<name>A0A5M4B3V2_9BACT</name>
<comment type="caution">
    <text evidence="3">The sequence shown here is derived from an EMBL/GenBank/DDBJ whole genome shotgun (WGS) entry which is preliminary data.</text>
</comment>
<keyword evidence="1" id="KW-0472">Membrane</keyword>
<dbReference type="GO" id="GO:0080120">
    <property type="term" value="P:CAAX-box protein maturation"/>
    <property type="evidence" value="ECO:0007669"/>
    <property type="project" value="UniProtKB-ARBA"/>
</dbReference>
<feature type="transmembrane region" description="Helical" evidence="1">
    <location>
        <begin position="219"/>
        <end position="238"/>
    </location>
</feature>
<dbReference type="AlphaFoldDB" id="A0A5M4B3V2"/>
<dbReference type="Proteomes" id="UP000391834">
    <property type="component" value="Unassembled WGS sequence"/>
</dbReference>
<feature type="transmembrane region" description="Helical" evidence="1">
    <location>
        <begin position="75"/>
        <end position="99"/>
    </location>
</feature>
<dbReference type="InterPro" id="IPR042150">
    <property type="entry name" value="MmRce1-like"/>
</dbReference>
<dbReference type="GO" id="GO:0004175">
    <property type="term" value="F:endopeptidase activity"/>
    <property type="evidence" value="ECO:0007669"/>
    <property type="project" value="UniProtKB-ARBA"/>
</dbReference>
<evidence type="ECO:0000313" key="3">
    <source>
        <dbReference type="EMBL" id="GET34357.1"/>
    </source>
</evidence>